<dbReference type="InterPro" id="IPR033756">
    <property type="entry name" value="YlxH/NBP35"/>
</dbReference>
<dbReference type="GO" id="GO:0016887">
    <property type="term" value="F:ATP hydrolysis activity"/>
    <property type="evidence" value="ECO:0007669"/>
    <property type="project" value="UniProtKB-UniRule"/>
</dbReference>
<gene>
    <name evidence="7" type="ORF">GWO12_14335</name>
</gene>
<organism evidence="7 8">
    <name type="scientific">Candidatus Kutchimonas denitrificans</name>
    <dbReference type="NCBI Taxonomy" id="3056748"/>
    <lineage>
        <taxon>Bacteria</taxon>
        <taxon>Pseudomonadati</taxon>
        <taxon>Gemmatimonadota</taxon>
        <taxon>Gemmatimonadia</taxon>
        <taxon>Candidatus Palauibacterales</taxon>
        <taxon>Candidatus Palauibacteraceae</taxon>
        <taxon>Candidatus Kutchimonas</taxon>
    </lineage>
</organism>
<keyword evidence="4 6" id="KW-0408">Iron</keyword>
<evidence type="ECO:0000256" key="1">
    <source>
        <dbReference type="ARBA" id="ARBA00022723"/>
    </source>
</evidence>
<reference evidence="7 8" key="1">
    <citation type="submission" date="2020-01" db="EMBL/GenBank/DDBJ databases">
        <title>Genomes assembled from Gulf of Kutch pelagic sediment metagenomes.</title>
        <authorList>
            <person name="Chandrashekar M."/>
            <person name="Mahajan M.S."/>
            <person name="Dave K.J."/>
            <person name="Vatsa P."/>
            <person name="Nathani N.M."/>
        </authorList>
    </citation>
    <scope>NUCLEOTIDE SEQUENCE [LARGE SCALE GENOMIC DNA]</scope>
    <source>
        <strain evidence="7">KS3-K002</strain>
    </source>
</reference>
<dbReference type="HAMAP" id="MF_02040">
    <property type="entry name" value="Mrp_NBP35"/>
    <property type="match status" value="1"/>
</dbReference>
<dbReference type="PANTHER" id="PTHR42961:SF2">
    <property type="entry name" value="IRON-SULFUR PROTEIN NUBPL"/>
    <property type="match status" value="1"/>
</dbReference>
<keyword evidence="6" id="KW-0378">Hydrolase</keyword>
<evidence type="ECO:0000256" key="3">
    <source>
        <dbReference type="ARBA" id="ARBA00022840"/>
    </source>
</evidence>
<accession>A0AAE4Z9W3</accession>
<keyword evidence="1 6" id="KW-0479">Metal-binding</keyword>
<evidence type="ECO:0000256" key="6">
    <source>
        <dbReference type="HAMAP-Rule" id="MF_02040"/>
    </source>
</evidence>
<comment type="caution">
    <text evidence="7">The sequence shown here is derived from an EMBL/GenBank/DDBJ whole genome shotgun (WGS) entry which is preliminary data.</text>
</comment>
<dbReference type="Pfam" id="PF10609">
    <property type="entry name" value="ParA"/>
    <property type="match status" value="1"/>
</dbReference>
<keyword evidence="2 6" id="KW-0547">Nucleotide-binding</keyword>
<comment type="function">
    <text evidence="6">Binds and transfers iron-sulfur (Fe-S) clusters to target apoproteins. Can hydrolyze ATP.</text>
</comment>
<evidence type="ECO:0000313" key="7">
    <source>
        <dbReference type="EMBL" id="NIR76268.1"/>
    </source>
</evidence>
<evidence type="ECO:0000313" key="8">
    <source>
        <dbReference type="Proteomes" id="UP000702544"/>
    </source>
</evidence>
<dbReference type="GO" id="GO:0005524">
    <property type="term" value="F:ATP binding"/>
    <property type="evidence" value="ECO:0007669"/>
    <property type="project" value="UniProtKB-UniRule"/>
</dbReference>
<dbReference type="Gene3D" id="3.40.50.300">
    <property type="entry name" value="P-loop containing nucleotide triphosphate hydrolases"/>
    <property type="match status" value="1"/>
</dbReference>
<dbReference type="CDD" id="cd02037">
    <property type="entry name" value="Mrp_NBP35"/>
    <property type="match status" value="1"/>
</dbReference>
<dbReference type="PANTHER" id="PTHR42961">
    <property type="entry name" value="IRON-SULFUR PROTEIN NUBPL"/>
    <property type="match status" value="1"/>
</dbReference>
<evidence type="ECO:0000256" key="2">
    <source>
        <dbReference type="ARBA" id="ARBA00022741"/>
    </source>
</evidence>
<dbReference type="InterPro" id="IPR019591">
    <property type="entry name" value="Mrp/NBP35_ATP-bd"/>
</dbReference>
<dbReference type="GO" id="GO:0051539">
    <property type="term" value="F:4 iron, 4 sulfur cluster binding"/>
    <property type="evidence" value="ECO:0007669"/>
    <property type="project" value="TreeGrafter"/>
</dbReference>
<dbReference type="InterPro" id="IPR044304">
    <property type="entry name" value="NUBPL-like"/>
</dbReference>
<sequence length="297" mass="31400">MSPSDRRRTYAELTEGTAADIAGQLAERRQRLERRLAGVRHTLAVLSGKGGVGKSLIAANLAACLADQGASVGVLDADLNGPSMPRLLGVERSSLRVEGDGIAPAVGAAAVKVMSMDLWLEGPDSPVRWRGTESGSFLWRGTLEANALREFLSDTAWGDLDYLILDLPPGTDRIAPVHDLLPGLGGALAVTIPSELSRFVVSKSLTMVKELGIPIVGYVENMSGYLCPDCGRIGPLFSTEAAPFEGVPRLAAVPFDPRFGAEGDAGRPDVLGRPDAPAARAVRDLARAVRQFYENGS</sequence>
<dbReference type="Proteomes" id="UP000702544">
    <property type="component" value="Unassembled WGS sequence"/>
</dbReference>
<comment type="similarity">
    <text evidence="6">Belongs to the Mrp/NBP35 ATP-binding proteins family.</text>
</comment>
<evidence type="ECO:0000256" key="4">
    <source>
        <dbReference type="ARBA" id="ARBA00023004"/>
    </source>
</evidence>
<dbReference type="InterPro" id="IPR027417">
    <property type="entry name" value="P-loop_NTPase"/>
</dbReference>
<keyword evidence="5 6" id="KW-0411">Iron-sulfur</keyword>
<dbReference type="SUPFAM" id="SSF52540">
    <property type="entry name" value="P-loop containing nucleoside triphosphate hydrolases"/>
    <property type="match status" value="1"/>
</dbReference>
<dbReference type="GO" id="GO:0046872">
    <property type="term" value="F:metal ion binding"/>
    <property type="evidence" value="ECO:0007669"/>
    <property type="project" value="UniProtKB-KW"/>
</dbReference>
<keyword evidence="3 6" id="KW-0067">ATP-binding</keyword>
<dbReference type="GO" id="GO:0016226">
    <property type="term" value="P:iron-sulfur cluster assembly"/>
    <property type="evidence" value="ECO:0007669"/>
    <property type="project" value="InterPro"/>
</dbReference>
<dbReference type="GO" id="GO:0140663">
    <property type="term" value="F:ATP-dependent FeS chaperone activity"/>
    <property type="evidence" value="ECO:0007669"/>
    <property type="project" value="InterPro"/>
</dbReference>
<feature type="binding site" evidence="6">
    <location>
        <begin position="48"/>
        <end position="55"/>
    </location>
    <ligand>
        <name>ATP</name>
        <dbReference type="ChEBI" id="CHEBI:30616"/>
    </ligand>
</feature>
<proteinExistence type="inferred from homology"/>
<protein>
    <recommendedName>
        <fullName evidence="6">Iron-sulfur cluster carrier protein</fullName>
    </recommendedName>
</protein>
<dbReference type="AlphaFoldDB" id="A0AAE4Z9W3"/>
<evidence type="ECO:0000256" key="5">
    <source>
        <dbReference type="ARBA" id="ARBA00023014"/>
    </source>
</evidence>
<comment type="subunit">
    <text evidence="6">Homodimer.</text>
</comment>
<dbReference type="EMBL" id="JAACAK010000120">
    <property type="protein sequence ID" value="NIR76268.1"/>
    <property type="molecule type" value="Genomic_DNA"/>
</dbReference>
<name>A0AAE4Z9W3_9BACT</name>